<sequence length="66" mass="7769">MCLYQLCAETSYLLYEHASKFKCNTVRLPLSAYCHTLRVNFTHLQQQFISCTIYTLMHLLYSTVTL</sequence>
<reference evidence="1" key="2">
    <citation type="journal article" date="2015" name="Fish Shellfish Immunol.">
        <title>Early steps in the European eel (Anguilla anguilla)-Vibrio vulnificus interaction in the gills: Role of the RtxA13 toxin.</title>
        <authorList>
            <person name="Callol A."/>
            <person name="Pajuelo D."/>
            <person name="Ebbesson L."/>
            <person name="Teles M."/>
            <person name="MacKenzie S."/>
            <person name="Amaro C."/>
        </authorList>
    </citation>
    <scope>NUCLEOTIDE SEQUENCE</scope>
</reference>
<dbReference type="EMBL" id="GBXM01012785">
    <property type="protein sequence ID" value="JAH95792.1"/>
    <property type="molecule type" value="Transcribed_RNA"/>
</dbReference>
<dbReference type="AlphaFoldDB" id="A0A0E9WZ95"/>
<evidence type="ECO:0000313" key="1">
    <source>
        <dbReference type="EMBL" id="JAH95792.1"/>
    </source>
</evidence>
<reference evidence="1" key="1">
    <citation type="submission" date="2014-11" db="EMBL/GenBank/DDBJ databases">
        <authorList>
            <person name="Amaro Gonzalez C."/>
        </authorList>
    </citation>
    <scope>NUCLEOTIDE SEQUENCE</scope>
</reference>
<proteinExistence type="predicted"/>
<name>A0A0E9WZ95_ANGAN</name>
<protein>
    <submittedName>
        <fullName evidence="1">Uncharacterized protein</fullName>
    </submittedName>
</protein>
<accession>A0A0E9WZ95</accession>
<organism evidence="1">
    <name type="scientific">Anguilla anguilla</name>
    <name type="common">European freshwater eel</name>
    <name type="synonym">Muraena anguilla</name>
    <dbReference type="NCBI Taxonomy" id="7936"/>
    <lineage>
        <taxon>Eukaryota</taxon>
        <taxon>Metazoa</taxon>
        <taxon>Chordata</taxon>
        <taxon>Craniata</taxon>
        <taxon>Vertebrata</taxon>
        <taxon>Euteleostomi</taxon>
        <taxon>Actinopterygii</taxon>
        <taxon>Neopterygii</taxon>
        <taxon>Teleostei</taxon>
        <taxon>Anguilliformes</taxon>
        <taxon>Anguillidae</taxon>
        <taxon>Anguilla</taxon>
    </lineage>
</organism>